<keyword evidence="1" id="KW-0677">Repeat</keyword>
<evidence type="ECO:0000313" key="5">
    <source>
        <dbReference type="Proteomes" id="UP001190700"/>
    </source>
</evidence>
<accession>A0AAE0BPX9</accession>
<evidence type="ECO:0000256" key="2">
    <source>
        <dbReference type="ARBA" id="ARBA00022803"/>
    </source>
</evidence>
<dbReference type="Proteomes" id="UP001190700">
    <property type="component" value="Unassembled WGS sequence"/>
</dbReference>
<organism evidence="4 5">
    <name type="scientific">Cymbomonas tetramitiformis</name>
    <dbReference type="NCBI Taxonomy" id="36881"/>
    <lineage>
        <taxon>Eukaryota</taxon>
        <taxon>Viridiplantae</taxon>
        <taxon>Chlorophyta</taxon>
        <taxon>Pyramimonadophyceae</taxon>
        <taxon>Pyramimonadales</taxon>
        <taxon>Pyramimonadaceae</taxon>
        <taxon>Cymbomonas</taxon>
    </lineage>
</organism>
<protein>
    <recommendedName>
        <fullName evidence="6">Tetratricopeptide repeat protein</fullName>
    </recommendedName>
</protein>
<dbReference type="EMBL" id="LGRX02033877">
    <property type="protein sequence ID" value="KAK3239562.1"/>
    <property type="molecule type" value="Genomic_DNA"/>
</dbReference>
<dbReference type="Gene3D" id="1.25.40.10">
    <property type="entry name" value="Tetratricopeptide repeat domain"/>
    <property type="match status" value="2"/>
</dbReference>
<gene>
    <name evidence="4" type="ORF">CYMTET_50519</name>
</gene>
<dbReference type="Pfam" id="PF13432">
    <property type="entry name" value="TPR_16"/>
    <property type="match status" value="2"/>
</dbReference>
<comment type="caution">
    <text evidence="4">The sequence shown here is derived from an EMBL/GenBank/DDBJ whole genome shotgun (WGS) entry which is preliminary data.</text>
</comment>
<evidence type="ECO:0000313" key="4">
    <source>
        <dbReference type="EMBL" id="KAK3239562.1"/>
    </source>
</evidence>
<dbReference type="PANTHER" id="PTHR44858">
    <property type="entry name" value="TETRATRICOPEPTIDE REPEAT PROTEIN 6"/>
    <property type="match status" value="1"/>
</dbReference>
<name>A0AAE0BPX9_9CHLO</name>
<dbReference type="AlphaFoldDB" id="A0AAE0BPX9"/>
<dbReference type="PROSITE" id="PS50005">
    <property type="entry name" value="TPR"/>
    <property type="match status" value="1"/>
</dbReference>
<feature type="repeat" description="TPR" evidence="3">
    <location>
        <begin position="148"/>
        <end position="181"/>
    </location>
</feature>
<dbReference type="InterPro" id="IPR050498">
    <property type="entry name" value="Ycf3"/>
</dbReference>
<dbReference type="PANTHER" id="PTHR44858:SF19">
    <property type="match status" value="1"/>
</dbReference>
<evidence type="ECO:0008006" key="6">
    <source>
        <dbReference type="Google" id="ProtNLM"/>
    </source>
</evidence>
<proteinExistence type="predicted"/>
<dbReference type="InterPro" id="IPR011990">
    <property type="entry name" value="TPR-like_helical_dom_sf"/>
</dbReference>
<evidence type="ECO:0000256" key="3">
    <source>
        <dbReference type="PROSITE-ProRule" id="PRU00339"/>
    </source>
</evidence>
<evidence type="ECO:0000256" key="1">
    <source>
        <dbReference type="ARBA" id="ARBA00022737"/>
    </source>
</evidence>
<dbReference type="SUPFAM" id="SSF48452">
    <property type="entry name" value="TPR-like"/>
    <property type="match status" value="1"/>
</dbReference>
<dbReference type="InterPro" id="IPR019734">
    <property type="entry name" value="TPR_rpt"/>
</dbReference>
<dbReference type="SMART" id="SM00028">
    <property type="entry name" value="TPR"/>
    <property type="match status" value="3"/>
</dbReference>
<sequence>MSFSQTRQNLYQKQFRVQISDSYALRRGGRCGRSALRCTRSQPSQEARKDAARRPAAPLPKLVDLLYETDHLLKVRLGRRNLSFTALLAAVFSTCHTKESLALTDHNVRLEDVTVPEIRAGVRAAARGDFDTAEEYFKALTRNMPDSASAWSNLANAELSQGKLEDALEHLTTAVRLAPDAPVPYLNRAIVKEALGSRSQMQGDLKEAQGFFMSAIDDCNRSIQLDPNEFAAYYNKANVLARLEDYYGALREYTAAADLAPGIAGYRFKQAIMAYQVGDDLTAKALLRGLGRKYPVYSEAKAALSAILWAEGEAASAENQYIDAFSRDPLVGDMEYIRNLFWTPRLLDAMEDFLHIEFRKP</sequence>
<keyword evidence="2 3" id="KW-0802">TPR repeat</keyword>
<reference evidence="4 5" key="1">
    <citation type="journal article" date="2015" name="Genome Biol. Evol.">
        <title>Comparative Genomics of a Bacterivorous Green Alga Reveals Evolutionary Causalities and Consequences of Phago-Mixotrophic Mode of Nutrition.</title>
        <authorList>
            <person name="Burns J.A."/>
            <person name="Paasch A."/>
            <person name="Narechania A."/>
            <person name="Kim E."/>
        </authorList>
    </citation>
    <scope>NUCLEOTIDE SEQUENCE [LARGE SCALE GENOMIC DNA]</scope>
    <source>
        <strain evidence="4 5">PLY_AMNH</strain>
    </source>
</reference>
<keyword evidence="5" id="KW-1185">Reference proteome</keyword>